<dbReference type="AlphaFoldDB" id="A0A2J6QD08"/>
<sequence length="133" mass="14972">MAENATNPARDPKESGLAPIPKNQVPQRPTLDRAITENPEIRARTTKLPFYRMPVYNQHGHPGDAMSRTYAKPTGPLNVAEALELPPQPNTFRHQLQQLKESGGEKQTRNTTGEDKKAEFEHVKNALRAWQLP</sequence>
<name>A0A2J6QD08_9HELO</name>
<gene>
    <name evidence="2" type="ORF">NA56DRAFT_28289</name>
</gene>
<evidence type="ECO:0000313" key="3">
    <source>
        <dbReference type="Proteomes" id="UP000235672"/>
    </source>
</evidence>
<dbReference type="Proteomes" id="UP000235672">
    <property type="component" value="Unassembled WGS sequence"/>
</dbReference>
<reference evidence="2 3" key="1">
    <citation type="submission" date="2016-05" db="EMBL/GenBank/DDBJ databases">
        <title>A degradative enzymes factory behind the ericoid mycorrhizal symbiosis.</title>
        <authorList>
            <consortium name="DOE Joint Genome Institute"/>
            <person name="Martino E."/>
            <person name="Morin E."/>
            <person name="Grelet G."/>
            <person name="Kuo A."/>
            <person name="Kohler A."/>
            <person name="Daghino S."/>
            <person name="Barry K."/>
            <person name="Choi C."/>
            <person name="Cichocki N."/>
            <person name="Clum A."/>
            <person name="Copeland A."/>
            <person name="Hainaut M."/>
            <person name="Haridas S."/>
            <person name="Labutti K."/>
            <person name="Lindquist E."/>
            <person name="Lipzen A."/>
            <person name="Khouja H.-R."/>
            <person name="Murat C."/>
            <person name="Ohm R."/>
            <person name="Olson A."/>
            <person name="Spatafora J."/>
            <person name="Veneault-Fourrey C."/>
            <person name="Henrissat B."/>
            <person name="Grigoriev I."/>
            <person name="Martin F."/>
            <person name="Perotto S."/>
        </authorList>
    </citation>
    <scope>NUCLEOTIDE SEQUENCE [LARGE SCALE GENOMIC DNA]</scope>
    <source>
        <strain evidence="2 3">UAMH 7357</strain>
    </source>
</reference>
<feature type="compositionally biased region" description="Basic and acidic residues" evidence="1">
    <location>
        <begin position="30"/>
        <end position="40"/>
    </location>
</feature>
<dbReference type="OrthoDB" id="3563866at2759"/>
<keyword evidence="3" id="KW-1185">Reference proteome</keyword>
<evidence type="ECO:0000313" key="2">
    <source>
        <dbReference type="EMBL" id="PMD24135.1"/>
    </source>
</evidence>
<dbReference type="EMBL" id="KZ613473">
    <property type="protein sequence ID" value="PMD24135.1"/>
    <property type="molecule type" value="Genomic_DNA"/>
</dbReference>
<feature type="region of interest" description="Disordered" evidence="1">
    <location>
        <begin position="99"/>
        <end position="119"/>
    </location>
</feature>
<accession>A0A2J6QD08</accession>
<feature type="region of interest" description="Disordered" evidence="1">
    <location>
        <begin position="1"/>
        <end position="40"/>
    </location>
</feature>
<proteinExistence type="predicted"/>
<protein>
    <submittedName>
        <fullName evidence="2">Uncharacterized protein</fullName>
    </submittedName>
</protein>
<organism evidence="2 3">
    <name type="scientific">Hyaloscypha hepaticicola</name>
    <dbReference type="NCBI Taxonomy" id="2082293"/>
    <lineage>
        <taxon>Eukaryota</taxon>
        <taxon>Fungi</taxon>
        <taxon>Dikarya</taxon>
        <taxon>Ascomycota</taxon>
        <taxon>Pezizomycotina</taxon>
        <taxon>Leotiomycetes</taxon>
        <taxon>Helotiales</taxon>
        <taxon>Hyaloscyphaceae</taxon>
        <taxon>Hyaloscypha</taxon>
    </lineage>
</organism>
<evidence type="ECO:0000256" key="1">
    <source>
        <dbReference type="SAM" id="MobiDB-lite"/>
    </source>
</evidence>
<feature type="compositionally biased region" description="Basic and acidic residues" evidence="1">
    <location>
        <begin position="102"/>
        <end position="119"/>
    </location>
</feature>